<dbReference type="GO" id="GO:0050660">
    <property type="term" value="F:flavin adenine dinucleotide binding"/>
    <property type="evidence" value="ECO:0007669"/>
    <property type="project" value="TreeGrafter"/>
</dbReference>
<dbReference type="EMBL" id="MH998527">
    <property type="protein sequence ID" value="AZB52853.1"/>
    <property type="molecule type" value="Genomic_DNA"/>
</dbReference>
<evidence type="ECO:0000313" key="7">
    <source>
        <dbReference type="EMBL" id="AZB52853.1"/>
    </source>
</evidence>
<proteinExistence type="inferred from homology"/>
<keyword evidence="5" id="KW-0812">Transmembrane</keyword>
<dbReference type="InterPro" id="IPR036188">
    <property type="entry name" value="FAD/NAD-bd_sf"/>
</dbReference>
<reference evidence="7" key="1">
    <citation type="journal article" date="2018" name="Curr. Med. Mycol.">
        <title>Glabridin triggers over-expression of Apoptosis Inducing Factor (AIF) gene in Candida albicans.</title>
        <authorList>
            <person name="Moazeni M."/>
            <person name="Nabili M."/>
            <person name="Hedayati Mt."/>
        </authorList>
    </citation>
    <scope>NUCLEOTIDE SEQUENCE</scope>
    <source>
        <strain evidence="7">ATCC 14053</strain>
    </source>
</reference>
<keyword evidence="3" id="KW-0274">FAD</keyword>
<keyword evidence="5" id="KW-0472">Membrane</keyword>
<comment type="similarity">
    <text evidence="1">Belongs to the FAD-dependent oxidoreductase family.</text>
</comment>
<gene>
    <name evidence="7" type="primary">AIF</name>
</gene>
<organism evidence="7">
    <name type="scientific">Candida albicans</name>
    <name type="common">Yeast</name>
    <dbReference type="NCBI Taxonomy" id="5476"/>
    <lineage>
        <taxon>Eukaryota</taxon>
        <taxon>Fungi</taxon>
        <taxon>Dikarya</taxon>
        <taxon>Ascomycota</taxon>
        <taxon>Saccharomycotina</taxon>
        <taxon>Pichiomycetes</taxon>
        <taxon>Debaryomycetaceae</taxon>
        <taxon>Candida/Lodderomyces clade</taxon>
        <taxon>Candida</taxon>
    </lineage>
</organism>
<evidence type="ECO:0000256" key="4">
    <source>
        <dbReference type="ARBA" id="ARBA00023002"/>
    </source>
</evidence>
<dbReference type="GO" id="GO:0004174">
    <property type="term" value="F:electron-transferring-flavoprotein dehydrogenase activity"/>
    <property type="evidence" value="ECO:0007669"/>
    <property type="project" value="TreeGrafter"/>
</dbReference>
<dbReference type="AlphaFoldDB" id="A0A3G6VF54"/>
<evidence type="ECO:0000256" key="1">
    <source>
        <dbReference type="ARBA" id="ARBA00006442"/>
    </source>
</evidence>
<evidence type="ECO:0000256" key="2">
    <source>
        <dbReference type="ARBA" id="ARBA00022630"/>
    </source>
</evidence>
<dbReference type="InterPro" id="IPR023753">
    <property type="entry name" value="FAD/NAD-binding_dom"/>
</dbReference>
<keyword evidence="4" id="KW-0560">Oxidoreductase</keyword>
<dbReference type="Gene3D" id="3.50.50.100">
    <property type="match status" value="1"/>
</dbReference>
<evidence type="ECO:0000256" key="5">
    <source>
        <dbReference type="SAM" id="Phobius"/>
    </source>
</evidence>
<dbReference type="VEuPathDB" id="FungiDB:CAWG_05901"/>
<dbReference type="SUPFAM" id="SSF51905">
    <property type="entry name" value="FAD/NAD(P)-binding domain"/>
    <property type="match status" value="2"/>
</dbReference>
<dbReference type="SMR" id="A0A3G6VF54"/>
<keyword evidence="2" id="KW-0285">Flavoprotein</keyword>
<evidence type="ECO:0000256" key="3">
    <source>
        <dbReference type="ARBA" id="ARBA00022827"/>
    </source>
</evidence>
<dbReference type="PANTHER" id="PTHR43735:SF3">
    <property type="entry name" value="FERROPTOSIS SUPPRESSOR PROTEIN 1"/>
    <property type="match status" value="1"/>
</dbReference>
<dbReference type="PANTHER" id="PTHR43735">
    <property type="entry name" value="APOPTOSIS-INDUCING FACTOR 1"/>
    <property type="match status" value="1"/>
</dbReference>
<dbReference type="GO" id="GO:0005737">
    <property type="term" value="C:cytoplasm"/>
    <property type="evidence" value="ECO:0007669"/>
    <property type="project" value="TreeGrafter"/>
</dbReference>
<accession>A0A3G6VF54</accession>
<name>A0A3G6VF54_CANAX</name>
<dbReference type="FunFam" id="3.50.50.100:FF:000027">
    <property type="entry name" value="Mitochondrial apoptosis inducing factor"/>
    <property type="match status" value="1"/>
</dbReference>
<dbReference type="PRINTS" id="PR00411">
    <property type="entry name" value="PNDRDTASEI"/>
</dbReference>
<feature type="transmembrane region" description="Helical" evidence="5">
    <location>
        <begin position="334"/>
        <end position="352"/>
    </location>
</feature>
<feature type="domain" description="FAD/NAD(P)-binding" evidence="6">
    <location>
        <begin position="8"/>
        <end position="286"/>
    </location>
</feature>
<dbReference type="Pfam" id="PF07992">
    <property type="entry name" value="Pyr_redox_2"/>
    <property type="match status" value="1"/>
</dbReference>
<keyword evidence="5" id="KW-1133">Transmembrane helix</keyword>
<evidence type="ECO:0000259" key="6">
    <source>
        <dbReference type="Pfam" id="PF07992"/>
    </source>
</evidence>
<dbReference type="VEuPathDB" id="FungiDB:C2_08100W_A"/>
<protein>
    <submittedName>
        <fullName evidence="7">Mitochondrial apoptosis inducing factor</fullName>
    </submittedName>
</protein>
<dbReference type="PRINTS" id="PR00368">
    <property type="entry name" value="FADPNR"/>
</dbReference>
<sequence>MSKEKSKQIVIIGGSYAGILALKTLLKSSPIELNITLISPNDSGYFNAAAPRLLIEPESIEKTIFPIKPTIEKLTSGTIHTAKFLQGVVTKVDLTNQKVFVDNESEIDYDNLIIASGARAKSPAFKLTNNNDQNYTIKAILELGDEIKAANNIAVIGGGSTGVETSAEIAFKYSDKNVVLYTGASRPLPSFPKSTSSKATGKLNQLGIEIVNGERVNVKDKTIEFADGSTKSFDLIIETSGLLPNTDFLPKKVLNEYGYVDTDEYLRLKDHHNVICLGDVVASGANSIVDLVYTQKPVFEKTVEFEVVDNEATQLKAYQKASGITTFIPIGRNGGVGLLFGYCVPSFLIWFAKARDFMISKAGEHFT</sequence>